<protein>
    <submittedName>
        <fullName evidence="2">Uncharacterized protein</fullName>
    </submittedName>
</protein>
<accession>A0A1G6IJN0</accession>
<dbReference type="RefSeq" id="WP_092436966.1">
    <property type="nucleotide sequence ID" value="NZ_FMYP01000016.1"/>
</dbReference>
<name>A0A1G6IJN0_9BACT</name>
<keyword evidence="1" id="KW-0812">Transmembrane</keyword>
<keyword evidence="3" id="KW-1185">Reference proteome</keyword>
<dbReference type="OrthoDB" id="874372at2"/>
<proteinExistence type="predicted"/>
<dbReference type="EMBL" id="FMYP01000016">
    <property type="protein sequence ID" value="SDC06739.1"/>
    <property type="molecule type" value="Genomic_DNA"/>
</dbReference>
<evidence type="ECO:0000313" key="3">
    <source>
        <dbReference type="Proteomes" id="UP000199452"/>
    </source>
</evidence>
<evidence type="ECO:0000256" key="1">
    <source>
        <dbReference type="SAM" id="Phobius"/>
    </source>
</evidence>
<gene>
    <name evidence="2" type="ORF">SAMN05216323_101629</name>
</gene>
<sequence length="239" mass="27511">MQEEEIEQSRTVSGILRNAKRSIKGKIQTIVIEIIIIVFGVTISIWLQGRSQYKNQQQEVKEFLADIKTDITDNIRMMAKANASLSQVITDFSYIEKLSKKQYDSIARGPRGDTFLSEMMSAHIILRRSSDGNYEGFKSSGKIGYIENKKLKKLILSYYQQKIPSLLEVDKYYNASVSRITDYSIEEADKQEREFLFDPKLRAILSVTLNMAQSSKAAYELITKEAQKIIAEIEKEERR</sequence>
<feature type="transmembrane region" description="Helical" evidence="1">
    <location>
        <begin position="27"/>
        <end position="47"/>
    </location>
</feature>
<keyword evidence="1" id="KW-1133">Transmembrane helix</keyword>
<dbReference type="AlphaFoldDB" id="A0A1G6IJN0"/>
<keyword evidence="1" id="KW-0472">Membrane</keyword>
<reference evidence="2 3" key="1">
    <citation type="submission" date="2016-09" db="EMBL/GenBank/DDBJ databases">
        <authorList>
            <person name="Capua I."/>
            <person name="De Benedictis P."/>
            <person name="Joannis T."/>
            <person name="Lombin L.H."/>
            <person name="Cattoli G."/>
        </authorList>
    </citation>
    <scope>NUCLEOTIDE SEQUENCE [LARGE SCALE GENOMIC DNA]</scope>
    <source>
        <strain evidence="2 3">A7P-90m</strain>
    </source>
</reference>
<dbReference type="Proteomes" id="UP000199452">
    <property type="component" value="Unassembled WGS sequence"/>
</dbReference>
<organism evidence="2 3">
    <name type="scientific">Williamwhitmania taraxaci</name>
    <dbReference type="NCBI Taxonomy" id="1640674"/>
    <lineage>
        <taxon>Bacteria</taxon>
        <taxon>Pseudomonadati</taxon>
        <taxon>Bacteroidota</taxon>
        <taxon>Bacteroidia</taxon>
        <taxon>Bacteroidales</taxon>
        <taxon>Williamwhitmaniaceae</taxon>
        <taxon>Williamwhitmania</taxon>
    </lineage>
</organism>
<evidence type="ECO:0000313" key="2">
    <source>
        <dbReference type="EMBL" id="SDC06739.1"/>
    </source>
</evidence>